<dbReference type="AlphaFoldDB" id="A0A1V9YCD9"/>
<keyword evidence="3" id="KW-1185">Reference proteome</keyword>
<sequence>MRDDWDARKAAHATDLANARTDMDHLHREAQQLRAHANQLMATNFDYKKFVQAVTEEDDAIRLQLDAMLETDLRTLQYSNMGVACLKLGASLEKFLTAVQLKTSQQDATPPSDIARFEAEGQRNRAQIIALRNEVDELQIGFRTMERLSADRLEMVEQLRVELEETIARDAQRQEAHNHVEASLHQQIQCHIESIEQLQAEKRQLQQGAGHDKDTYEDVLREEFQVMRKAFELKARQAQDRVEVQEKAHFRQIQDLLRKHKEERALEEIKTKKIVHELELLKEQHHQHTRTPGAS</sequence>
<evidence type="ECO:0000313" key="2">
    <source>
        <dbReference type="EMBL" id="OQR83384.1"/>
    </source>
</evidence>
<dbReference type="OrthoDB" id="79197at2759"/>
<evidence type="ECO:0000256" key="1">
    <source>
        <dbReference type="SAM" id="Coils"/>
    </source>
</evidence>
<reference evidence="2 3" key="1">
    <citation type="journal article" date="2014" name="Genome Biol. Evol.">
        <title>The secreted proteins of Achlya hypogyna and Thraustotheca clavata identify the ancestral oomycete secretome and reveal gene acquisitions by horizontal gene transfer.</title>
        <authorList>
            <person name="Misner I."/>
            <person name="Blouin N."/>
            <person name="Leonard G."/>
            <person name="Richards T.A."/>
            <person name="Lane C.E."/>
        </authorList>
    </citation>
    <scope>NUCLEOTIDE SEQUENCE [LARGE SCALE GENOMIC DNA]</scope>
    <source>
        <strain evidence="2 3">ATCC 48635</strain>
    </source>
</reference>
<organism evidence="2 3">
    <name type="scientific">Achlya hypogyna</name>
    <name type="common">Oomycete</name>
    <name type="synonym">Protoachlya hypogyna</name>
    <dbReference type="NCBI Taxonomy" id="1202772"/>
    <lineage>
        <taxon>Eukaryota</taxon>
        <taxon>Sar</taxon>
        <taxon>Stramenopiles</taxon>
        <taxon>Oomycota</taxon>
        <taxon>Saprolegniomycetes</taxon>
        <taxon>Saprolegniales</taxon>
        <taxon>Achlyaceae</taxon>
        <taxon>Achlya</taxon>
    </lineage>
</organism>
<dbReference type="EMBL" id="JNBR01002207">
    <property type="protein sequence ID" value="OQR83384.1"/>
    <property type="molecule type" value="Genomic_DNA"/>
</dbReference>
<protein>
    <submittedName>
        <fullName evidence="2">Uncharacterized protein</fullName>
    </submittedName>
</protein>
<keyword evidence="1" id="KW-0175">Coiled coil</keyword>
<name>A0A1V9YCD9_ACHHY</name>
<accession>A0A1V9YCD9</accession>
<dbReference type="Proteomes" id="UP000243579">
    <property type="component" value="Unassembled WGS sequence"/>
</dbReference>
<gene>
    <name evidence="2" type="ORF">ACHHYP_14777</name>
</gene>
<feature type="coiled-coil region" evidence="1">
    <location>
        <begin position="16"/>
        <end position="43"/>
    </location>
</feature>
<feature type="coiled-coil region" evidence="1">
    <location>
        <begin position="153"/>
        <end position="248"/>
    </location>
</feature>
<proteinExistence type="predicted"/>
<evidence type="ECO:0000313" key="3">
    <source>
        <dbReference type="Proteomes" id="UP000243579"/>
    </source>
</evidence>
<comment type="caution">
    <text evidence="2">The sequence shown here is derived from an EMBL/GenBank/DDBJ whole genome shotgun (WGS) entry which is preliminary data.</text>
</comment>